<keyword evidence="4" id="KW-1185">Reference proteome</keyword>
<dbReference type="GO" id="GO:0031146">
    <property type="term" value="P:SCF-dependent proteasomal ubiquitin-dependent protein catabolic process"/>
    <property type="evidence" value="ECO:0007669"/>
    <property type="project" value="TreeGrafter"/>
</dbReference>
<dbReference type="RefSeq" id="XP_039134943.1">
    <property type="nucleotide sequence ID" value="XM_039279009.1"/>
</dbReference>
<organism evidence="4 5">
    <name type="scientific">Dioscorea cayennensis subsp. rotundata</name>
    <name type="common">White Guinea yam</name>
    <name type="synonym">Dioscorea rotundata</name>
    <dbReference type="NCBI Taxonomy" id="55577"/>
    <lineage>
        <taxon>Eukaryota</taxon>
        <taxon>Viridiplantae</taxon>
        <taxon>Streptophyta</taxon>
        <taxon>Embryophyta</taxon>
        <taxon>Tracheophyta</taxon>
        <taxon>Spermatophyta</taxon>
        <taxon>Magnoliopsida</taxon>
        <taxon>Liliopsida</taxon>
        <taxon>Dioscoreales</taxon>
        <taxon>Dioscoreaceae</taxon>
        <taxon>Dioscorea</taxon>
    </lineage>
</organism>
<dbReference type="GeneID" id="120272245"/>
<name>A0AB40C9C4_DIOCR</name>
<dbReference type="SMART" id="SM00367">
    <property type="entry name" value="LRR_CC"/>
    <property type="match status" value="9"/>
</dbReference>
<evidence type="ECO:0000259" key="3">
    <source>
        <dbReference type="Pfam" id="PF25372"/>
    </source>
</evidence>
<dbReference type="InterPro" id="IPR036047">
    <property type="entry name" value="F-box-like_dom_sf"/>
</dbReference>
<dbReference type="InterPro" id="IPR001810">
    <property type="entry name" value="F-box_dom"/>
</dbReference>
<dbReference type="InterPro" id="IPR006553">
    <property type="entry name" value="Leu-rich_rpt_Cys-con_subtyp"/>
</dbReference>
<feature type="region of interest" description="Disordered" evidence="1">
    <location>
        <begin position="54"/>
        <end position="87"/>
    </location>
</feature>
<protein>
    <submittedName>
        <fullName evidence="5">EIN3-binding F-box protein 1-like</fullName>
    </submittedName>
</protein>
<dbReference type="Proteomes" id="UP001515500">
    <property type="component" value="Chromosome 11"/>
</dbReference>
<feature type="domain" description="F-box" evidence="2">
    <location>
        <begin position="9"/>
        <end position="40"/>
    </location>
</feature>
<accession>A0AB40C9C4</accession>
<feature type="compositionally biased region" description="Acidic residues" evidence="1">
    <location>
        <begin position="71"/>
        <end position="82"/>
    </location>
</feature>
<evidence type="ECO:0000313" key="5">
    <source>
        <dbReference type="RefSeq" id="XP_039134943.1"/>
    </source>
</evidence>
<dbReference type="InterPro" id="IPR001611">
    <property type="entry name" value="Leu-rich_rpt"/>
</dbReference>
<feature type="domain" description="F-box/LRR-repeat protein 15-like leucin rich repeat" evidence="3">
    <location>
        <begin position="132"/>
        <end position="239"/>
    </location>
</feature>
<dbReference type="InterPro" id="IPR032675">
    <property type="entry name" value="LRR_dom_sf"/>
</dbReference>
<evidence type="ECO:0000313" key="4">
    <source>
        <dbReference type="Proteomes" id="UP001515500"/>
    </source>
</evidence>
<sequence length="590" mass="65281">MENHHCKHINDLPSNCMLRIFTFLPDPSDRYRCSAVSRRWLLLQLQLQPCDLPEFPSQQDSSSSSNSDLDFSSDAEDDDNEVDTLNTLEGPMANDMRIAAAVMSRAYYSILIELNLVEDFPSNNPFSALHHEVVTDFGLQMISLACPYLEVLRLINCIHVTIAGVVFIAEKCTNLTSLELNSCPLVGDEALLALAQHSGLLSFLTLRRCLLVTEKGIAAVLTRVPTFKGKSVLCIELSYEDDDLLNNGANDSVVEVRNFQYVRETSELKLSSIVEALRMNFLILEPCIGKTDSTFILSSPSKTLTEFHSIKIKNCDKFTETGLTDLTGRAHLLEKIKLEKCSGITTQNLLGAFINCRTRLKYLSLLDCTIDEDSKQEMAEEDHELFKTNAFYAALEGVKVENCRGISEAFLSWIGATCRRANTIEMLNMEMFTDDCLIALVKSLKGTTTRLTKLDLSGCEGITDRGMIYAMIVVGKKLEWLGLGKCRGLSWRSLGKVGEECRRLKYLDLSECAVSDRVVMKIARAGMVRLKTLKMVGCEGVTDKGLGWLRFLKGSLVDVDLSGCVSVSEAGVALMCQVLAAGDVADVTVA</sequence>
<evidence type="ECO:0000259" key="2">
    <source>
        <dbReference type="Pfam" id="PF12937"/>
    </source>
</evidence>
<evidence type="ECO:0000256" key="1">
    <source>
        <dbReference type="SAM" id="MobiDB-lite"/>
    </source>
</evidence>
<dbReference type="Pfam" id="PF12937">
    <property type="entry name" value="F-box-like"/>
    <property type="match status" value="1"/>
</dbReference>
<dbReference type="SUPFAM" id="SSF52047">
    <property type="entry name" value="RNI-like"/>
    <property type="match status" value="2"/>
</dbReference>
<dbReference type="Gene3D" id="1.20.1280.50">
    <property type="match status" value="1"/>
</dbReference>
<dbReference type="AlphaFoldDB" id="A0AB40C9C4"/>
<feature type="compositionally biased region" description="Low complexity" evidence="1">
    <location>
        <begin position="57"/>
        <end position="70"/>
    </location>
</feature>
<reference evidence="5" key="1">
    <citation type="submission" date="2025-08" db="UniProtKB">
        <authorList>
            <consortium name="RefSeq"/>
        </authorList>
    </citation>
    <scope>IDENTIFICATION</scope>
</reference>
<dbReference type="InterPro" id="IPR057207">
    <property type="entry name" value="FBXL15_LRR"/>
</dbReference>
<dbReference type="GO" id="GO:0019005">
    <property type="term" value="C:SCF ubiquitin ligase complex"/>
    <property type="evidence" value="ECO:0007669"/>
    <property type="project" value="TreeGrafter"/>
</dbReference>
<dbReference type="Pfam" id="PF25372">
    <property type="entry name" value="DUF7885"/>
    <property type="match status" value="1"/>
</dbReference>
<dbReference type="Pfam" id="PF13516">
    <property type="entry name" value="LRR_6"/>
    <property type="match status" value="1"/>
</dbReference>
<dbReference type="PANTHER" id="PTHR13318:SF190">
    <property type="entry name" value="PARTNER OF PAIRED, ISOFORM B"/>
    <property type="match status" value="1"/>
</dbReference>
<dbReference type="Gene3D" id="3.80.10.10">
    <property type="entry name" value="Ribonuclease Inhibitor"/>
    <property type="match status" value="3"/>
</dbReference>
<dbReference type="PANTHER" id="PTHR13318">
    <property type="entry name" value="PARTNER OF PAIRED, ISOFORM B-RELATED"/>
    <property type="match status" value="1"/>
</dbReference>
<dbReference type="SUPFAM" id="SSF81383">
    <property type="entry name" value="F-box domain"/>
    <property type="match status" value="1"/>
</dbReference>
<gene>
    <name evidence="5" type="primary">LOC120272245</name>
</gene>
<proteinExistence type="predicted"/>